<dbReference type="Proteomes" id="UP000800082">
    <property type="component" value="Unassembled WGS sequence"/>
</dbReference>
<name>A0A6A5RN46_9PLEO</name>
<accession>A0A6A5RN46</accession>
<dbReference type="RefSeq" id="XP_033448686.1">
    <property type="nucleotide sequence ID" value="XM_033595252.1"/>
</dbReference>
<feature type="region of interest" description="Disordered" evidence="1">
    <location>
        <begin position="1"/>
        <end position="23"/>
    </location>
</feature>
<dbReference type="GeneID" id="54352919"/>
<evidence type="ECO:0000256" key="1">
    <source>
        <dbReference type="SAM" id="MobiDB-lite"/>
    </source>
</evidence>
<dbReference type="AlphaFoldDB" id="A0A6A5RN46"/>
<sequence length="269" mass="30091">MPPVSMPSSPIPPHESNWYNPKAGSGRSLPNAGIASCLGPALISNLSTPRAQSSSTLRDGTPYNSIPLGIADTDSTRVPSVHSGQHLFQYRWICKPTRYHRLCLFVARILRTIFKRNPALVNIPPQPSAPSLDDYTECTDSTEHLPTWVLPSEATLYAIFNSSLAADLILSPERFRYPECFCSYILYHVESMLRIDVTRDKPSDNFELQQAMERIFSDSFAEQVTKEIFAPLKRARHVMDNAPVELLAVVSEINANFVRNFNGHLAETT</sequence>
<evidence type="ECO:0000313" key="3">
    <source>
        <dbReference type="Proteomes" id="UP000800082"/>
    </source>
</evidence>
<organism evidence="2 3">
    <name type="scientific">Didymella exigua CBS 183.55</name>
    <dbReference type="NCBI Taxonomy" id="1150837"/>
    <lineage>
        <taxon>Eukaryota</taxon>
        <taxon>Fungi</taxon>
        <taxon>Dikarya</taxon>
        <taxon>Ascomycota</taxon>
        <taxon>Pezizomycotina</taxon>
        <taxon>Dothideomycetes</taxon>
        <taxon>Pleosporomycetidae</taxon>
        <taxon>Pleosporales</taxon>
        <taxon>Pleosporineae</taxon>
        <taxon>Didymellaceae</taxon>
        <taxon>Didymella</taxon>
    </lineage>
</organism>
<keyword evidence="3" id="KW-1185">Reference proteome</keyword>
<feature type="compositionally biased region" description="Pro residues" evidence="1">
    <location>
        <begin position="1"/>
        <end position="13"/>
    </location>
</feature>
<reference evidence="2" key="1">
    <citation type="journal article" date="2020" name="Stud. Mycol.">
        <title>101 Dothideomycetes genomes: a test case for predicting lifestyles and emergence of pathogens.</title>
        <authorList>
            <person name="Haridas S."/>
            <person name="Albert R."/>
            <person name="Binder M."/>
            <person name="Bloem J."/>
            <person name="Labutti K."/>
            <person name="Salamov A."/>
            <person name="Andreopoulos B."/>
            <person name="Baker S."/>
            <person name="Barry K."/>
            <person name="Bills G."/>
            <person name="Bluhm B."/>
            <person name="Cannon C."/>
            <person name="Castanera R."/>
            <person name="Culley D."/>
            <person name="Daum C."/>
            <person name="Ezra D."/>
            <person name="Gonzalez J."/>
            <person name="Henrissat B."/>
            <person name="Kuo A."/>
            <person name="Liang C."/>
            <person name="Lipzen A."/>
            <person name="Lutzoni F."/>
            <person name="Magnuson J."/>
            <person name="Mondo S."/>
            <person name="Nolan M."/>
            <person name="Ohm R."/>
            <person name="Pangilinan J."/>
            <person name="Park H.-J."/>
            <person name="Ramirez L."/>
            <person name="Alfaro M."/>
            <person name="Sun H."/>
            <person name="Tritt A."/>
            <person name="Yoshinaga Y."/>
            <person name="Zwiers L.-H."/>
            <person name="Turgeon B."/>
            <person name="Goodwin S."/>
            <person name="Spatafora J."/>
            <person name="Crous P."/>
            <person name="Grigoriev I."/>
        </authorList>
    </citation>
    <scope>NUCLEOTIDE SEQUENCE</scope>
    <source>
        <strain evidence="2">CBS 183.55</strain>
    </source>
</reference>
<proteinExistence type="predicted"/>
<protein>
    <submittedName>
        <fullName evidence="2">Uncharacterized protein</fullName>
    </submittedName>
</protein>
<evidence type="ECO:0000313" key="2">
    <source>
        <dbReference type="EMBL" id="KAF1928434.1"/>
    </source>
</evidence>
<dbReference type="EMBL" id="ML978969">
    <property type="protein sequence ID" value="KAF1928434.1"/>
    <property type="molecule type" value="Genomic_DNA"/>
</dbReference>
<gene>
    <name evidence="2" type="ORF">M421DRAFT_5474</name>
</gene>